<dbReference type="AlphaFoldDB" id="A0A4Z1KY71"/>
<dbReference type="Proteomes" id="UP000297280">
    <property type="component" value="Unassembled WGS sequence"/>
</dbReference>
<evidence type="ECO:0008006" key="3">
    <source>
        <dbReference type="Google" id="ProtNLM"/>
    </source>
</evidence>
<organism evidence="1 2">
    <name type="scientific">Botrytis porri</name>
    <dbReference type="NCBI Taxonomy" id="87229"/>
    <lineage>
        <taxon>Eukaryota</taxon>
        <taxon>Fungi</taxon>
        <taxon>Dikarya</taxon>
        <taxon>Ascomycota</taxon>
        <taxon>Pezizomycotina</taxon>
        <taxon>Leotiomycetes</taxon>
        <taxon>Helotiales</taxon>
        <taxon>Sclerotiniaceae</taxon>
        <taxon>Botrytis</taxon>
    </lineage>
</organism>
<keyword evidence="2" id="KW-1185">Reference proteome</keyword>
<reference evidence="1 2" key="1">
    <citation type="submission" date="2017-12" db="EMBL/GenBank/DDBJ databases">
        <title>Comparative genomics of Botrytis spp.</title>
        <authorList>
            <person name="Valero-Jimenez C.A."/>
            <person name="Tapia P."/>
            <person name="Veloso J."/>
            <person name="Silva-Moreno E."/>
            <person name="Staats M."/>
            <person name="Valdes J.H."/>
            <person name="Van Kan J.A.L."/>
        </authorList>
    </citation>
    <scope>NUCLEOTIDE SEQUENCE [LARGE SCALE GENOMIC DNA]</scope>
    <source>
        <strain evidence="1 2">MUCL3349</strain>
    </source>
</reference>
<gene>
    <name evidence="1" type="ORF">BPOR_0106g00060</name>
</gene>
<protein>
    <recommendedName>
        <fullName evidence="3">AB hydrolase-1 domain-containing protein</fullName>
    </recommendedName>
</protein>
<evidence type="ECO:0000313" key="2">
    <source>
        <dbReference type="Proteomes" id="UP000297280"/>
    </source>
</evidence>
<comment type="caution">
    <text evidence="1">The sequence shown here is derived from an EMBL/GenBank/DDBJ whole genome shotgun (WGS) entry which is preliminary data.</text>
</comment>
<dbReference type="SUPFAM" id="SSF53474">
    <property type="entry name" value="alpha/beta-Hydrolases"/>
    <property type="match status" value="1"/>
</dbReference>
<dbReference type="Gene3D" id="3.40.50.1820">
    <property type="entry name" value="alpha/beta hydrolase"/>
    <property type="match status" value="1"/>
</dbReference>
<accession>A0A4Z1KY71</accession>
<sequence length="221" mass="25487">MAADIAELLNHENIEKVDAVGHDFGSLFLSQLINYHPTRFHSSTFSAVPYAPPGMRFDLYLSKNEGSKDSVKADSFYSLMYGSEEDTTKRFYALGALPASLKENHIAPPPTWQIPLHVSNRSQIFSDSSFRGPRNWYRCRYGQGLGIEKEKEDKLDPRIPCRALFIEQYHKSVVRMESVSKHMELFAKDFLLQRWVLQAIGCTLKRRVRLMSFWKSFSRGN</sequence>
<evidence type="ECO:0000313" key="1">
    <source>
        <dbReference type="EMBL" id="TGO89498.1"/>
    </source>
</evidence>
<dbReference type="EMBL" id="PQXO01000106">
    <property type="protein sequence ID" value="TGO89498.1"/>
    <property type="molecule type" value="Genomic_DNA"/>
</dbReference>
<dbReference type="InterPro" id="IPR029058">
    <property type="entry name" value="AB_hydrolase_fold"/>
</dbReference>
<name>A0A4Z1KY71_9HELO</name>
<proteinExistence type="predicted"/>
<dbReference type="STRING" id="87229.A0A4Z1KY71"/>